<protein>
    <submittedName>
        <fullName evidence="2">Uncharacterized protein</fullName>
    </submittedName>
</protein>
<feature type="region of interest" description="Disordered" evidence="1">
    <location>
        <begin position="1"/>
        <end position="59"/>
    </location>
</feature>
<sequence>MQYQRVTKRNPTKPASKGYGEKQNAAAGGRARNGANRKDSGKGTKRKNTARRNPLTSASVAALDREVMVSGVFSSRTAARSFLLGAAA</sequence>
<evidence type="ECO:0000313" key="3">
    <source>
        <dbReference type="Proteomes" id="UP000233769"/>
    </source>
</evidence>
<feature type="compositionally biased region" description="Low complexity" evidence="1">
    <location>
        <begin position="24"/>
        <end position="34"/>
    </location>
</feature>
<dbReference type="EMBL" id="LT962688">
    <property type="protein sequence ID" value="SOR27581.1"/>
    <property type="molecule type" value="Genomic_DNA"/>
</dbReference>
<gene>
    <name evidence="2" type="ORF">TK0001_0979</name>
</gene>
<dbReference type="AlphaFoldDB" id="A0A2N9AJR1"/>
<evidence type="ECO:0000256" key="1">
    <source>
        <dbReference type="SAM" id="MobiDB-lite"/>
    </source>
</evidence>
<dbReference type="Proteomes" id="UP000233769">
    <property type="component" value="Chromosome tk0001"/>
</dbReference>
<proteinExistence type="predicted"/>
<evidence type="ECO:0000313" key="2">
    <source>
        <dbReference type="EMBL" id="SOR27581.1"/>
    </source>
</evidence>
<name>A0A2N9AJR1_METEX</name>
<accession>A0A2N9AJR1</accession>
<organism evidence="2 3">
    <name type="scientific">Methylorubrum extorquens</name>
    <name type="common">Methylobacterium dichloromethanicum</name>
    <name type="synonym">Methylobacterium extorquens</name>
    <dbReference type="NCBI Taxonomy" id="408"/>
    <lineage>
        <taxon>Bacteria</taxon>
        <taxon>Pseudomonadati</taxon>
        <taxon>Pseudomonadota</taxon>
        <taxon>Alphaproteobacteria</taxon>
        <taxon>Hyphomicrobiales</taxon>
        <taxon>Methylobacteriaceae</taxon>
        <taxon>Methylorubrum</taxon>
    </lineage>
</organism>
<reference evidence="3" key="1">
    <citation type="submission" date="2017-10" db="EMBL/GenBank/DDBJ databases">
        <authorList>
            <person name="Regsiter A."/>
            <person name="William W."/>
        </authorList>
    </citation>
    <scope>NUCLEOTIDE SEQUENCE [LARGE SCALE GENOMIC DNA]</scope>
</reference>
<feature type="compositionally biased region" description="Basic residues" evidence="1">
    <location>
        <begin position="1"/>
        <end position="11"/>
    </location>
</feature>